<evidence type="ECO:0000256" key="4">
    <source>
        <dbReference type="ARBA" id="ARBA00023125"/>
    </source>
</evidence>
<sequence>RKSLELALSSGPARDVQVEVLRRLGELCLSRGEPEEALGWLDEGLELARSIRERVEEGAILRTMGLVHARSGRKDEARKLIDRALEVLRAAGARYEIALTYLRAVESLYTRGNGGGEDESGRPSAAGVLARDEAWSMLVEASHLFAESGASYWRERAVDLLSRLDAPRRRACEDEICSVGDSIVRLKHNDAYLLHDGFVCVSDGMRAVSGRACFSAECARPVLIMGETGTGKEVVARLVHERSGRSGRPFVAVNCAAIPDHLFESEFFGHRKGCFTGAVTDRTGIFEEAHGGTLFLDEIGELTTLQQVKLLRVLQEGAIRRIGENRERPVDIRLISATNQDIEEKLESASFREDFYYRINAEQIHIPPLRERREDVIPLITYYLCGRNGSRRAFVLIEETALRALQNYRWPGNVRELFNLLERLKDLSGDGAISFDMLPERMRNSSGRSSRITIVEPGGAGGSAAGRLERALSLCGGNKSAAARFLGISRGTLYKELKRSGLSDRIRPSSSAI</sequence>
<dbReference type="SUPFAM" id="SSF46689">
    <property type="entry name" value="Homeodomain-like"/>
    <property type="match status" value="1"/>
</dbReference>
<dbReference type="InterPro" id="IPR025944">
    <property type="entry name" value="Sigma_54_int_dom_CS"/>
</dbReference>
<evidence type="ECO:0000256" key="2">
    <source>
        <dbReference type="ARBA" id="ARBA00022840"/>
    </source>
</evidence>
<dbReference type="FunFam" id="3.40.50.300:FF:000006">
    <property type="entry name" value="DNA-binding transcriptional regulator NtrC"/>
    <property type="match status" value="1"/>
</dbReference>
<dbReference type="PROSITE" id="PS00688">
    <property type="entry name" value="SIGMA54_INTERACT_3"/>
    <property type="match status" value="1"/>
</dbReference>
<dbReference type="InterPro" id="IPR011990">
    <property type="entry name" value="TPR-like_helical_dom_sf"/>
</dbReference>
<feature type="non-terminal residue" evidence="7">
    <location>
        <position position="1"/>
    </location>
</feature>
<dbReference type="AlphaFoldDB" id="A0A7V2AVY8"/>
<evidence type="ECO:0000313" key="7">
    <source>
        <dbReference type="EMBL" id="HER44241.1"/>
    </source>
</evidence>
<dbReference type="PROSITE" id="PS00675">
    <property type="entry name" value="SIGMA54_INTERACT_1"/>
    <property type="match status" value="1"/>
</dbReference>
<evidence type="ECO:0000259" key="6">
    <source>
        <dbReference type="PROSITE" id="PS50045"/>
    </source>
</evidence>
<keyword evidence="5" id="KW-0804">Transcription</keyword>
<dbReference type="PROSITE" id="PS50045">
    <property type="entry name" value="SIGMA54_INTERACT_4"/>
    <property type="match status" value="1"/>
</dbReference>
<dbReference type="Gene3D" id="1.10.10.60">
    <property type="entry name" value="Homeodomain-like"/>
    <property type="match status" value="1"/>
</dbReference>
<keyword evidence="4" id="KW-0238">DNA-binding</keyword>
<dbReference type="InterPro" id="IPR025662">
    <property type="entry name" value="Sigma_54_int_dom_ATP-bd_1"/>
</dbReference>
<reference evidence="7" key="1">
    <citation type="journal article" date="2020" name="mSystems">
        <title>Genome- and Community-Level Interaction Insights into Carbon Utilization and Element Cycling Functions of Hydrothermarchaeota in Hydrothermal Sediment.</title>
        <authorList>
            <person name="Zhou Z."/>
            <person name="Liu Y."/>
            <person name="Xu W."/>
            <person name="Pan J."/>
            <person name="Luo Z.H."/>
            <person name="Li M."/>
        </authorList>
    </citation>
    <scope>NUCLEOTIDE SEQUENCE [LARGE SCALE GENOMIC DNA]</scope>
    <source>
        <strain evidence="7">SpSt-1233</strain>
    </source>
</reference>
<dbReference type="Gene3D" id="3.40.50.300">
    <property type="entry name" value="P-loop containing nucleotide triphosphate hydrolases"/>
    <property type="match status" value="1"/>
</dbReference>
<dbReference type="InterPro" id="IPR002078">
    <property type="entry name" value="Sigma_54_int"/>
</dbReference>
<dbReference type="Pfam" id="PF25601">
    <property type="entry name" value="AAA_lid_14"/>
    <property type="match status" value="1"/>
</dbReference>
<dbReference type="GO" id="GO:0043565">
    <property type="term" value="F:sequence-specific DNA binding"/>
    <property type="evidence" value="ECO:0007669"/>
    <property type="project" value="InterPro"/>
</dbReference>
<dbReference type="SUPFAM" id="SSF52540">
    <property type="entry name" value="P-loop containing nucleoside triphosphate hydrolases"/>
    <property type="match status" value="1"/>
</dbReference>
<dbReference type="PANTHER" id="PTHR32071">
    <property type="entry name" value="TRANSCRIPTIONAL REGULATORY PROTEIN"/>
    <property type="match status" value="1"/>
</dbReference>
<keyword evidence="1" id="KW-0547">Nucleotide-binding</keyword>
<dbReference type="GO" id="GO:0006355">
    <property type="term" value="P:regulation of DNA-templated transcription"/>
    <property type="evidence" value="ECO:0007669"/>
    <property type="project" value="InterPro"/>
</dbReference>
<dbReference type="InterPro" id="IPR019734">
    <property type="entry name" value="TPR_rpt"/>
</dbReference>
<dbReference type="Gene3D" id="1.25.40.10">
    <property type="entry name" value="Tetratricopeptide repeat domain"/>
    <property type="match status" value="1"/>
</dbReference>
<keyword evidence="3" id="KW-0805">Transcription regulation</keyword>
<evidence type="ECO:0000256" key="3">
    <source>
        <dbReference type="ARBA" id="ARBA00023015"/>
    </source>
</evidence>
<proteinExistence type="predicted"/>
<dbReference type="Proteomes" id="UP000886069">
    <property type="component" value="Unassembled WGS sequence"/>
</dbReference>
<accession>A0A7V2AVY8</accession>
<dbReference type="InterPro" id="IPR025943">
    <property type="entry name" value="Sigma_54_int_dom_ATP-bd_2"/>
</dbReference>
<comment type="caution">
    <text evidence="7">The sequence shown here is derived from an EMBL/GenBank/DDBJ whole genome shotgun (WGS) entry which is preliminary data.</text>
</comment>
<protein>
    <submittedName>
        <fullName evidence="7">Tetratricopeptide repeat protein</fullName>
    </submittedName>
</protein>
<gene>
    <name evidence="7" type="ORF">ENO08_07270</name>
</gene>
<organism evidence="7">
    <name type="scientific">Eiseniibacteriota bacterium</name>
    <dbReference type="NCBI Taxonomy" id="2212470"/>
    <lineage>
        <taxon>Bacteria</taxon>
        <taxon>Candidatus Eiseniibacteriota</taxon>
    </lineage>
</organism>
<keyword evidence="2" id="KW-0067">ATP-binding</keyword>
<dbReference type="InterPro" id="IPR009057">
    <property type="entry name" value="Homeodomain-like_sf"/>
</dbReference>
<dbReference type="SMART" id="SM00382">
    <property type="entry name" value="AAA"/>
    <property type="match status" value="1"/>
</dbReference>
<dbReference type="Pfam" id="PF02954">
    <property type="entry name" value="HTH_8"/>
    <property type="match status" value="1"/>
</dbReference>
<dbReference type="InterPro" id="IPR003593">
    <property type="entry name" value="AAA+_ATPase"/>
</dbReference>
<dbReference type="InterPro" id="IPR027417">
    <property type="entry name" value="P-loop_NTPase"/>
</dbReference>
<evidence type="ECO:0000256" key="5">
    <source>
        <dbReference type="ARBA" id="ARBA00023163"/>
    </source>
</evidence>
<dbReference type="Gene3D" id="1.10.8.60">
    <property type="match status" value="1"/>
</dbReference>
<dbReference type="InterPro" id="IPR058031">
    <property type="entry name" value="AAA_lid_NorR"/>
</dbReference>
<evidence type="ECO:0000256" key="1">
    <source>
        <dbReference type="ARBA" id="ARBA00022741"/>
    </source>
</evidence>
<dbReference type="CDD" id="cd00009">
    <property type="entry name" value="AAA"/>
    <property type="match status" value="1"/>
</dbReference>
<dbReference type="EMBL" id="DSEC01000521">
    <property type="protein sequence ID" value="HER44241.1"/>
    <property type="molecule type" value="Genomic_DNA"/>
</dbReference>
<dbReference type="GO" id="GO:0005524">
    <property type="term" value="F:ATP binding"/>
    <property type="evidence" value="ECO:0007669"/>
    <property type="project" value="UniProtKB-KW"/>
</dbReference>
<dbReference type="InterPro" id="IPR002197">
    <property type="entry name" value="HTH_Fis"/>
</dbReference>
<dbReference type="SMART" id="SM00028">
    <property type="entry name" value="TPR"/>
    <property type="match status" value="2"/>
</dbReference>
<dbReference type="SUPFAM" id="SSF48452">
    <property type="entry name" value="TPR-like"/>
    <property type="match status" value="1"/>
</dbReference>
<feature type="domain" description="Sigma-54 factor interaction" evidence="6">
    <location>
        <begin position="198"/>
        <end position="426"/>
    </location>
</feature>
<dbReference type="Pfam" id="PF00158">
    <property type="entry name" value="Sigma54_activat"/>
    <property type="match status" value="1"/>
</dbReference>
<dbReference type="PRINTS" id="PR01590">
    <property type="entry name" value="HTHFIS"/>
</dbReference>
<name>A0A7V2AVY8_UNCEI</name>
<dbReference type="PROSITE" id="PS00676">
    <property type="entry name" value="SIGMA54_INTERACT_2"/>
    <property type="match status" value="1"/>
</dbReference>